<dbReference type="OrthoDB" id="9783963at2"/>
<dbReference type="Gene3D" id="3.30.420.610">
    <property type="entry name" value="LOTUS domain-like"/>
    <property type="match status" value="1"/>
</dbReference>
<organism evidence="2 3">
    <name type="scientific">Nitratifractor salsuginis (strain DSM 16511 / JCM 12458 / E9I37-1)</name>
    <dbReference type="NCBI Taxonomy" id="749222"/>
    <lineage>
        <taxon>Bacteria</taxon>
        <taxon>Pseudomonadati</taxon>
        <taxon>Campylobacterota</taxon>
        <taxon>Epsilonproteobacteria</taxon>
        <taxon>Campylobacterales</taxon>
        <taxon>Sulfurovaceae</taxon>
        <taxon>Nitratifractor</taxon>
    </lineage>
</organism>
<dbReference type="CDD" id="cd10146">
    <property type="entry name" value="LabA_like_C"/>
    <property type="match status" value="1"/>
</dbReference>
<dbReference type="Pfam" id="PF01936">
    <property type="entry name" value="NYN"/>
    <property type="match status" value="1"/>
</dbReference>
<dbReference type="EMBL" id="CP002452">
    <property type="protein sequence ID" value="ADV46499.1"/>
    <property type="molecule type" value="Genomic_DNA"/>
</dbReference>
<dbReference type="eggNOG" id="COG1432">
    <property type="taxonomic scope" value="Bacteria"/>
</dbReference>
<dbReference type="InterPro" id="IPR021139">
    <property type="entry name" value="NYN"/>
</dbReference>
<keyword evidence="3" id="KW-1185">Reference proteome</keyword>
<reference evidence="2 3" key="1">
    <citation type="journal article" date="2011" name="Stand. Genomic Sci.">
        <title>Complete genome sequence of Nitratifractor salsuginis type strain (E9I37-1).</title>
        <authorList>
            <person name="Anderson I."/>
            <person name="Sikorski J."/>
            <person name="Zeytun A."/>
            <person name="Nolan M."/>
            <person name="Lapidus A."/>
            <person name="Lucas S."/>
            <person name="Hammon N."/>
            <person name="Deshpande S."/>
            <person name="Cheng J.F."/>
            <person name="Tapia R."/>
            <person name="Han C."/>
            <person name="Goodwin L."/>
            <person name="Pitluck S."/>
            <person name="Liolios K."/>
            <person name="Pagani I."/>
            <person name="Ivanova N."/>
            <person name="Huntemann M."/>
            <person name="Mavromatis K."/>
            <person name="Ovchinikova G."/>
            <person name="Pati A."/>
            <person name="Chen A."/>
            <person name="Palaniappan K."/>
            <person name="Land M."/>
            <person name="Hauser L."/>
            <person name="Brambilla E.M."/>
            <person name="Ngatchou-Djao O.D."/>
            <person name="Rohde M."/>
            <person name="Tindall B.J."/>
            <person name="Goker M."/>
            <person name="Detter J.C."/>
            <person name="Woyke T."/>
            <person name="Bristow J."/>
            <person name="Eisen J.A."/>
            <person name="Markowitz V."/>
            <person name="Hugenholtz P."/>
            <person name="Klenk H.P."/>
            <person name="Kyrpides N.C."/>
        </authorList>
    </citation>
    <scope>NUCLEOTIDE SEQUENCE [LARGE SCALE GENOMIC DNA]</scope>
    <source>
        <strain evidence="3">DSM 16511 / JCM 12458 / E9I37-1</strain>
    </source>
</reference>
<dbReference type="KEGG" id="nsa:Nitsa_1246"/>
<dbReference type="PANTHER" id="PTHR35811">
    <property type="entry name" value="SLR1870 PROTEIN"/>
    <property type="match status" value="1"/>
</dbReference>
<dbReference type="Proteomes" id="UP000008633">
    <property type="component" value="Chromosome"/>
</dbReference>
<dbReference type="RefSeq" id="WP_013554190.1">
    <property type="nucleotide sequence ID" value="NC_014935.1"/>
</dbReference>
<name>E6WYI7_NITSE</name>
<dbReference type="PANTHER" id="PTHR35811:SF1">
    <property type="entry name" value="HTH OST-TYPE DOMAIN-CONTAINING PROTEIN"/>
    <property type="match status" value="1"/>
</dbReference>
<dbReference type="InterPro" id="IPR025605">
    <property type="entry name" value="OST-HTH/LOTUS_dom"/>
</dbReference>
<dbReference type="Gene3D" id="3.40.50.1010">
    <property type="entry name" value="5'-nuclease"/>
    <property type="match status" value="1"/>
</dbReference>
<proteinExistence type="predicted"/>
<sequence length="254" mass="29011">MQEKKKHIAMLIDCDNASPYAIKGILKELSKYGEVIVRQAYGNWNSQQLAPWMERLLEHSIKPIQQFDYTKGKNATDIAMVIDAMDIMYTKDLDGFALVTSDSDFTPLAQRLMSNGLTVYGFGEKKTPKAFINSCSQFIYTENLEREEKKSKSRTEEVVKKKRITKKSPSEAESKIDRVLEDEEFIDLLLTGLRKTAGENGWVNVSDLGQYLSNNSAFSPVNYGYEKLGALLRNIPFLESKFENNNSIMYVREK</sequence>
<dbReference type="PROSITE" id="PS51644">
    <property type="entry name" value="HTH_OST"/>
    <property type="match status" value="1"/>
</dbReference>
<dbReference type="HOGENOM" id="CLU_034061_0_0_7"/>
<dbReference type="GO" id="GO:0004540">
    <property type="term" value="F:RNA nuclease activity"/>
    <property type="evidence" value="ECO:0007669"/>
    <property type="project" value="InterPro"/>
</dbReference>
<dbReference type="InterPro" id="IPR041966">
    <property type="entry name" value="LOTUS-like"/>
</dbReference>
<evidence type="ECO:0000313" key="3">
    <source>
        <dbReference type="Proteomes" id="UP000008633"/>
    </source>
</evidence>
<gene>
    <name evidence="2" type="ordered locus">Nitsa_1246</name>
</gene>
<dbReference type="AlphaFoldDB" id="E6WYI7"/>
<evidence type="ECO:0000259" key="1">
    <source>
        <dbReference type="PROSITE" id="PS51644"/>
    </source>
</evidence>
<dbReference type="Pfam" id="PF12872">
    <property type="entry name" value="OST-HTH"/>
    <property type="match status" value="1"/>
</dbReference>
<protein>
    <recommendedName>
        <fullName evidence="1">HTH OST-type domain-containing protein</fullName>
    </recommendedName>
</protein>
<dbReference type="CDD" id="cd11297">
    <property type="entry name" value="PIN_LabA-like_N_1"/>
    <property type="match status" value="1"/>
</dbReference>
<feature type="domain" description="HTH OST-type" evidence="1">
    <location>
        <begin position="181"/>
        <end position="254"/>
    </location>
</feature>
<accession>E6WYI7</accession>
<dbReference type="STRING" id="749222.Nitsa_1246"/>
<reference evidence="3" key="2">
    <citation type="submission" date="2011-01" db="EMBL/GenBank/DDBJ databases">
        <title>The complete genome of Nitratifractor salsuginis DSM 16511.</title>
        <authorList>
            <consortium name="US DOE Joint Genome Institute (JGI-PGF)"/>
            <person name="Lucas S."/>
            <person name="Copeland A."/>
            <person name="Lapidus A."/>
            <person name="Bruce D."/>
            <person name="Goodwin L."/>
            <person name="Pitluck S."/>
            <person name="Kyrpides N."/>
            <person name="Mavromatis K."/>
            <person name="Ivanova N."/>
            <person name="Mikhailova N."/>
            <person name="Zeytun A."/>
            <person name="Detter J.C."/>
            <person name="Tapia R."/>
            <person name="Han C."/>
            <person name="Land M."/>
            <person name="Hauser L."/>
            <person name="Markowitz V."/>
            <person name="Cheng J.-F."/>
            <person name="Hugenholtz P."/>
            <person name="Woyke T."/>
            <person name="Wu D."/>
            <person name="Tindall B."/>
            <person name="Schuetze A."/>
            <person name="Brambilla E."/>
            <person name="Klenk H.-P."/>
            <person name="Eisen J.A."/>
        </authorList>
    </citation>
    <scope>NUCLEOTIDE SEQUENCE [LARGE SCALE GENOMIC DNA]</scope>
    <source>
        <strain evidence="3">DSM 16511 / JCM 12458 / E9I37-1</strain>
    </source>
</reference>
<evidence type="ECO:0000313" key="2">
    <source>
        <dbReference type="EMBL" id="ADV46499.1"/>
    </source>
</evidence>